<evidence type="ECO:0000313" key="1">
    <source>
        <dbReference type="EMBL" id="MPC53296.1"/>
    </source>
</evidence>
<gene>
    <name evidence="1" type="ORF">E2C01_047185</name>
</gene>
<keyword evidence="2" id="KW-1185">Reference proteome</keyword>
<dbReference type="Proteomes" id="UP000324222">
    <property type="component" value="Unassembled WGS sequence"/>
</dbReference>
<reference evidence="1 2" key="1">
    <citation type="submission" date="2019-05" db="EMBL/GenBank/DDBJ databases">
        <title>Another draft genome of Portunus trituberculatus and its Hox gene families provides insights of decapod evolution.</title>
        <authorList>
            <person name="Jeong J.-H."/>
            <person name="Song I."/>
            <person name="Kim S."/>
            <person name="Choi T."/>
            <person name="Kim D."/>
            <person name="Ryu S."/>
            <person name="Kim W."/>
        </authorList>
    </citation>
    <scope>NUCLEOTIDE SEQUENCE [LARGE SCALE GENOMIC DNA]</scope>
    <source>
        <tissue evidence="1">Muscle</tissue>
    </source>
</reference>
<dbReference type="AlphaFoldDB" id="A0A5B7G729"/>
<sequence length="86" mass="9424">MARPQYRPAVVLLQCGAQKEPPSGMGWTRIDIQEGQGTGADTHSFKKSFCGRCGWSPQRRPAFPPARALCEAHLTQRACNLTPKGN</sequence>
<comment type="caution">
    <text evidence="1">The sequence shown here is derived from an EMBL/GenBank/DDBJ whole genome shotgun (WGS) entry which is preliminary data.</text>
</comment>
<organism evidence="1 2">
    <name type="scientific">Portunus trituberculatus</name>
    <name type="common">Swimming crab</name>
    <name type="synonym">Neptunus trituberculatus</name>
    <dbReference type="NCBI Taxonomy" id="210409"/>
    <lineage>
        <taxon>Eukaryota</taxon>
        <taxon>Metazoa</taxon>
        <taxon>Ecdysozoa</taxon>
        <taxon>Arthropoda</taxon>
        <taxon>Crustacea</taxon>
        <taxon>Multicrustacea</taxon>
        <taxon>Malacostraca</taxon>
        <taxon>Eumalacostraca</taxon>
        <taxon>Eucarida</taxon>
        <taxon>Decapoda</taxon>
        <taxon>Pleocyemata</taxon>
        <taxon>Brachyura</taxon>
        <taxon>Eubrachyura</taxon>
        <taxon>Portunoidea</taxon>
        <taxon>Portunidae</taxon>
        <taxon>Portuninae</taxon>
        <taxon>Portunus</taxon>
    </lineage>
</organism>
<protein>
    <submittedName>
        <fullName evidence="1">Uncharacterized protein</fullName>
    </submittedName>
</protein>
<dbReference type="EMBL" id="VSRR010011513">
    <property type="protein sequence ID" value="MPC53296.1"/>
    <property type="molecule type" value="Genomic_DNA"/>
</dbReference>
<accession>A0A5B7G729</accession>
<name>A0A5B7G729_PORTR</name>
<proteinExistence type="predicted"/>
<evidence type="ECO:0000313" key="2">
    <source>
        <dbReference type="Proteomes" id="UP000324222"/>
    </source>
</evidence>